<keyword evidence="1" id="KW-0472">Membrane</keyword>
<evidence type="ECO:0000256" key="1">
    <source>
        <dbReference type="SAM" id="Phobius"/>
    </source>
</evidence>
<dbReference type="RefSeq" id="WP_313985862.1">
    <property type="nucleotide sequence ID" value="NZ_JASJOS010000015.1"/>
</dbReference>
<dbReference type="InterPro" id="IPR041916">
    <property type="entry name" value="Anti_sigma_zinc_sf"/>
</dbReference>
<name>A0AAE3UBK2_9BACT</name>
<gene>
    <name evidence="2" type="ORF">QNI16_28580</name>
</gene>
<protein>
    <recommendedName>
        <fullName evidence="4">Anti-sigma factor</fullName>
    </recommendedName>
</protein>
<dbReference type="AlphaFoldDB" id="A0AAE3UBK2"/>
<feature type="transmembrane region" description="Helical" evidence="1">
    <location>
        <begin position="80"/>
        <end position="99"/>
    </location>
</feature>
<dbReference type="EMBL" id="JASJOS010000015">
    <property type="protein sequence ID" value="MDJ1484488.1"/>
    <property type="molecule type" value="Genomic_DNA"/>
</dbReference>
<evidence type="ECO:0000313" key="3">
    <source>
        <dbReference type="Proteomes" id="UP001241110"/>
    </source>
</evidence>
<reference evidence="2" key="1">
    <citation type="submission" date="2023-05" db="EMBL/GenBank/DDBJ databases">
        <authorList>
            <person name="Zhang X."/>
        </authorList>
    </citation>
    <scope>NUCLEOTIDE SEQUENCE</scope>
    <source>
        <strain evidence="2">YF14B1</strain>
    </source>
</reference>
<dbReference type="Gene3D" id="1.10.10.1320">
    <property type="entry name" value="Anti-sigma factor, zinc-finger domain"/>
    <property type="match status" value="1"/>
</dbReference>
<keyword evidence="1" id="KW-1133">Transmembrane helix</keyword>
<evidence type="ECO:0008006" key="4">
    <source>
        <dbReference type="Google" id="ProtNLM"/>
    </source>
</evidence>
<evidence type="ECO:0000313" key="2">
    <source>
        <dbReference type="EMBL" id="MDJ1484488.1"/>
    </source>
</evidence>
<keyword evidence="1" id="KW-0812">Transmembrane</keyword>
<sequence length="281" mass="31988">MKSVTKNTLIAYLYGELDEAEAAQVKQYLEENAAARQEWERLSATRLKLQQVEDESIEEPIFRKQQKIQINTHEGKWKKWAVAAAIFVGILYSVAWMNIRISLHNNELSIRLGKDSETSTKEVLPSANTLASITTSDTAKLSQIHTITNDSVALKRIALLEQKLQRQIYALQMQQSVLQKHQTGLTSEQVAGLMNDLQQENFETMQQLLSSAGQQQQLYSQQLLSQLTDYLATQRKDDLQKINAVLNNIVQNTDQKQQQTDFLLTQVISKLNEGEKLKEAN</sequence>
<comment type="caution">
    <text evidence="2">The sequence shown here is derived from an EMBL/GenBank/DDBJ whole genome shotgun (WGS) entry which is preliminary data.</text>
</comment>
<dbReference type="Proteomes" id="UP001241110">
    <property type="component" value="Unassembled WGS sequence"/>
</dbReference>
<organism evidence="2 3">
    <name type="scientific">Xanthocytophaga flava</name>
    <dbReference type="NCBI Taxonomy" id="3048013"/>
    <lineage>
        <taxon>Bacteria</taxon>
        <taxon>Pseudomonadati</taxon>
        <taxon>Bacteroidota</taxon>
        <taxon>Cytophagia</taxon>
        <taxon>Cytophagales</taxon>
        <taxon>Rhodocytophagaceae</taxon>
        <taxon>Xanthocytophaga</taxon>
    </lineage>
</organism>
<accession>A0AAE3UBK2</accession>
<proteinExistence type="predicted"/>